<sequence>MKVITYILFFFFSFNVAAQQTDYAPDFEMKFQDGSTARLSDYKDHVVYISFWASWCGPCIKNFKKYKEIRSQLASEGIVLLNVSIDDSAEKWKEAVKKLDLNGVNTIVPKDSLFQKYPISSIPLYEIIGKDGRFRYLTGEANRDIIGQFKSWVSE</sequence>
<keyword evidence="5" id="KW-0732">Signal</keyword>
<evidence type="ECO:0000256" key="1">
    <source>
        <dbReference type="ARBA" id="ARBA00004196"/>
    </source>
</evidence>
<name>A0AA37SRG6_9BACT</name>
<dbReference type="InterPro" id="IPR000866">
    <property type="entry name" value="AhpC/TSA"/>
</dbReference>
<feature type="chain" id="PRO_5041461245" description="Thioredoxin domain-containing protein" evidence="5">
    <location>
        <begin position="19"/>
        <end position="155"/>
    </location>
</feature>
<dbReference type="InterPro" id="IPR050553">
    <property type="entry name" value="Thioredoxin_ResA/DsbE_sf"/>
</dbReference>
<dbReference type="Gene3D" id="3.40.30.10">
    <property type="entry name" value="Glutaredoxin"/>
    <property type="match status" value="1"/>
</dbReference>
<keyword evidence="2" id="KW-0201">Cytochrome c-type biogenesis</keyword>
<dbReference type="InterPro" id="IPR036249">
    <property type="entry name" value="Thioredoxin-like_sf"/>
</dbReference>
<protein>
    <recommendedName>
        <fullName evidence="6">Thioredoxin domain-containing protein</fullName>
    </recommendedName>
</protein>
<gene>
    <name evidence="7" type="ORF">GCM10007940_28040</name>
</gene>
<evidence type="ECO:0000313" key="8">
    <source>
        <dbReference type="Proteomes" id="UP001156666"/>
    </source>
</evidence>
<keyword evidence="8" id="KW-1185">Reference proteome</keyword>
<comment type="caution">
    <text evidence="7">The sequence shown here is derived from an EMBL/GenBank/DDBJ whole genome shotgun (WGS) entry which is preliminary data.</text>
</comment>
<dbReference type="Proteomes" id="UP001156666">
    <property type="component" value="Unassembled WGS sequence"/>
</dbReference>
<keyword evidence="3" id="KW-1015">Disulfide bond</keyword>
<evidence type="ECO:0000256" key="4">
    <source>
        <dbReference type="ARBA" id="ARBA00023284"/>
    </source>
</evidence>
<comment type="subcellular location">
    <subcellularLocation>
        <location evidence="1">Cell envelope</location>
    </subcellularLocation>
</comment>
<organism evidence="7 8">
    <name type="scientific">Portibacter lacus</name>
    <dbReference type="NCBI Taxonomy" id="1099794"/>
    <lineage>
        <taxon>Bacteria</taxon>
        <taxon>Pseudomonadati</taxon>
        <taxon>Bacteroidota</taxon>
        <taxon>Saprospiria</taxon>
        <taxon>Saprospirales</taxon>
        <taxon>Haliscomenobacteraceae</taxon>
        <taxon>Portibacter</taxon>
    </lineage>
</organism>
<dbReference type="GO" id="GO:0016209">
    <property type="term" value="F:antioxidant activity"/>
    <property type="evidence" value="ECO:0007669"/>
    <property type="project" value="InterPro"/>
</dbReference>
<dbReference type="Pfam" id="PF00578">
    <property type="entry name" value="AhpC-TSA"/>
    <property type="match status" value="1"/>
</dbReference>
<dbReference type="InterPro" id="IPR013766">
    <property type="entry name" value="Thioredoxin_domain"/>
</dbReference>
<accession>A0AA37SRG6</accession>
<keyword evidence="4" id="KW-0676">Redox-active center</keyword>
<dbReference type="CDD" id="cd02966">
    <property type="entry name" value="TlpA_like_family"/>
    <property type="match status" value="1"/>
</dbReference>
<dbReference type="PANTHER" id="PTHR42852:SF6">
    <property type="entry name" value="THIOL:DISULFIDE INTERCHANGE PROTEIN DSBE"/>
    <property type="match status" value="1"/>
</dbReference>
<dbReference type="PROSITE" id="PS51352">
    <property type="entry name" value="THIOREDOXIN_2"/>
    <property type="match status" value="1"/>
</dbReference>
<evidence type="ECO:0000313" key="7">
    <source>
        <dbReference type="EMBL" id="GLR18189.1"/>
    </source>
</evidence>
<proteinExistence type="predicted"/>
<feature type="signal peptide" evidence="5">
    <location>
        <begin position="1"/>
        <end position="18"/>
    </location>
</feature>
<evidence type="ECO:0000256" key="5">
    <source>
        <dbReference type="SAM" id="SignalP"/>
    </source>
</evidence>
<evidence type="ECO:0000259" key="6">
    <source>
        <dbReference type="PROSITE" id="PS51352"/>
    </source>
</evidence>
<reference evidence="7" key="1">
    <citation type="journal article" date="2014" name="Int. J. Syst. Evol. Microbiol.">
        <title>Complete genome sequence of Corynebacterium casei LMG S-19264T (=DSM 44701T), isolated from a smear-ripened cheese.</title>
        <authorList>
            <consortium name="US DOE Joint Genome Institute (JGI-PGF)"/>
            <person name="Walter F."/>
            <person name="Albersmeier A."/>
            <person name="Kalinowski J."/>
            <person name="Ruckert C."/>
        </authorList>
    </citation>
    <scope>NUCLEOTIDE SEQUENCE</scope>
    <source>
        <strain evidence="7">NBRC 108769</strain>
    </source>
</reference>
<dbReference type="RefSeq" id="WP_235294381.1">
    <property type="nucleotide sequence ID" value="NZ_BSOH01000015.1"/>
</dbReference>
<dbReference type="GO" id="GO:0030313">
    <property type="term" value="C:cell envelope"/>
    <property type="evidence" value="ECO:0007669"/>
    <property type="project" value="UniProtKB-SubCell"/>
</dbReference>
<dbReference type="PANTHER" id="PTHR42852">
    <property type="entry name" value="THIOL:DISULFIDE INTERCHANGE PROTEIN DSBE"/>
    <property type="match status" value="1"/>
</dbReference>
<dbReference type="SUPFAM" id="SSF52833">
    <property type="entry name" value="Thioredoxin-like"/>
    <property type="match status" value="1"/>
</dbReference>
<feature type="domain" description="Thioredoxin" evidence="6">
    <location>
        <begin position="18"/>
        <end position="155"/>
    </location>
</feature>
<evidence type="ECO:0000256" key="2">
    <source>
        <dbReference type="ARBA" id="ARBA00022748"/>
    </source>
</evidence>
<dbReference type="AlphaFoldDB" id="A0AA37SRG6"/>
<dbReference type="GO" id="GO:0016491">
    <property type="term" value="F:oxidoreductase activity"/>
    <property type="evidence" value="ECO:0007669"/>
    <property type="project" value="InterPro"/>
</dbReference>
<reference evidence="7" key="2">
    <citation type="submission" date="2023-01" db="EMBL/GenBank/DDBJ databases">
        <title>Draft genome sequence of Portibacter lacus strain NBRC 108769.</title>
        <authorList>
            <person name="Sun Q."/>
            <person name="Mori K."/>
        </authorList>
    </citation>
    <scope>NUCLEOTIDE SEQUENCE</scope>
    <source>
        <strain evidence="7">NBRC 108769</strain>
    </source>
</reference>
<evidence type="ECO:0000256" key="3">
    <source>
        <dbReference type="ARBA" id="ARBA00023157"/>
    </source>
</evidence>
<dbReference type="EMBL" id="BSOH01000015">
    <property type="protein sequence ID" value="GLR18189.1"/>
    <property type="molecule type" value="Genomic_DNA"/>
</dbReference>
<dbReference type="GO" id="GO:0017004">
    <property type="term" value="P:cytochrome complex assembly"/>
    <property type="evidence" value="ECO:0007669"/>
    <property type="project" value="UniProtKB-KW"/>
</dbReference>